<dbReference type="NCBIfam" id="TIGR00382">
    <property type="entry name" value="clpX"/>
    <property type="match status" value="1"/>
</dbReference>
<dbReference type="NCBIfam" id="NF003745">
    <property type="entry name" value="PRK05342.1"/>
    <property type="match status" value="1"/>
</dbReference>
<dbReference type="PANTHER" id="PTHR48102">
    <property type="entry name" value="ATP-DEPENDENT CLP PROTEASE ATP-BINDING SUBUNIT CLPX-LIKE, MITOCHONDRIAL-RELATED"/>
    <property type="match status" value="1"/>
</dbReference>
<dbReference type="InterPro" id="IPR038366">
    <property type="entry name" value="Znf_CppX_C4_sf"/>
</dbReference>
<proteinExistence type="inferred from homology"/>
<dbReference type="GO" id="GO:0008270">
    <property type="term" value="F:zinc ion binding"/>
    <property type="evidence" value="ECO:0007669"/>
    <property type="project" value="InterPro"/>
</dbReference>
<keyword evidence="3" id="KW-0862">Zinc</keyword>
<sequence length="420" mass="45842">MSNSSNGDSKNTLYCSFCGKSQHEVRKLIAGPTVFICDECVELCMDIIREETKSAGLKSSEGVPTPRDICQVLDDYVIGQAMAKKVLSVAVHNHYKRLNNSGKAGEVELQKSNILLIGPTGCGKTLLAQTLARILDVPFTMADATTLTEAGYVGEDVENIILKLLQSSEYNVERAQRGIVYIDEVDKITRKSENPSITRDVSGEGVQQALLKLMEGTIAAVPPQGGRKHPQQEFLQVDTTNILFICGGAFSGLERIIAQRGKGSAMGFGADVRNDDDRGVGEIFTDLEPEDLLKFGLIPEFVGRLPVIATLEDLDEDALVTILTQPKNALVKQYQRLFELENAKLSFTEDALSAIAKRAIKRKTGARGLRSILEDILLDTMFELPGMENIDEVVVNEEAVNSDAAPLMIYSDAKKEEASA</sequence>
<dbReference type="InterPro" id="IPR010603">
    <property type="entry name" value="Znf_CppX_C4"/>
</dbReference>
<dbReference type="InterPro" id="IPR059188">
    <property type="entry name" value="Znf_CLPX-like"/>
</dbReference>
<dbReference type="Pfam" id="PF06689">
    <property type="entry name" value="zf-C4_ClpX"/>
    <property type="match status" value="1"/>
</dbReference>
<dbReference type="InterPro" id="IPR004487">
    <property type="entry name" value="Clp_protease_ATP-bd_su_ClpX"/>
</dbReference>
<evidence type="ECO:0000256" key="1">
    <source>
        <dbReference type="ARBA" id="ARBA00022723"/>
    </source>
</evidence>
<dbReference type="PROSITE" id="PS51902">
    <property type="entry name" value="CLPX_ZB"/>
    <property type="match status" value="1"/>
</dbReference>
<feature type="domain" description="ClpX-type ZB" evidence="6">
    <location>
        <begin position="3"/>
        <end position="56"/>
    </location>
</feature>
<dbReference type="SUPFAM" id="SSF52540">
    <property type="entry name" value="P-loop containing nucleoside triphosphate hydrolases"/>
    <property type="match status" value="1"/>
</dbReference>
<dbReference type="Pfam" id="PF07724">
    <property type="entry name" value="AAA_2"/>
    <property type="match status" value="1"/>
</dbReference>
<dbReference type="GO" id="GO:0046983">
    <property type="term" value="F:protein dimerization activity"/>
    <property type="evidence" value="ECO:0007669"/>
    <property type="project" value="InterPro"/>
</dbReference>
<dbReference type="Gene3D" id="6.20.220.10">
    <property type="entry name" value="ClpX chaperone, C4-type zinc finger domain"/>
    <property type="match status" value="1"/>
</dbReference>
<dbReference type="HAMAP" id="MF_00175">
    <property type="entry name" value="ClpX"/>
    <property type="match status" value="1"/>
</dbReference>
<dbReference type="GO" id="GO:0051301">
    <property type="term" value="P:cell division"/>
    <property type="evidence" value="ECO:0007669"/>
    <property type="project" value="TreeGrafter"/>
</dbReference>
<dbReference type="PANTHER" id="PTHR48102:SF7">
    <property type="entry name" value="ATP-DEPENDENT CLP PROTEASE ATP-BINDING SUBUNIT CLPX-LIKE, MITOCHONDRIAL"/>
    <property type="match status" value="1"/>
</dbReference>
<dbReference type="AlphaFoldDB" id="A0A3B0SM82"/>
<dbReference type="GO" id="GO:0016887">
    <property type="term" value="F:ATP hydrolysis activity"/>
    <property type="evidence" value="ECO:0007669"/>
    <property type="project" value="InterPro"/>
</dbReference>
<keyword evidence="2" id="KW-0547">Nucleotide-binding</keyword>
<keyword evidence="4 7" id="KW-0067">ATP-binding</keyword>
<dbReference type="GO" id="GO:0005524">
    <property type="term" value="F:ATP binding"/>
    <property type="evidence" value="ECO:0007669"/>
    <property type="project" value="UniProtKB-KW"/>
</dbReference>
<dbReference type="InterPro" id="IPR046425">
    <property type="entry name" value="ClpX_bact"/>
</dbReference>
<dbReference type="GO" id="GO:0009376">
    <property type="term" value="C:HslUV protease complex"/>
    <property type="evidence" value="ECO:0007669"/>
    <property type="project" value="TreeGrafter"/>
</dbReference>
<dbReference type="CDD" id="cd19497">
    <property type="entry name" value="RecA-like_ClpX"/>
    <property type="match status" value="1"/>
</dbReference>
<name>A0A3B0SM82_9ZZZZ</name>
<keyword evidence="7" id="KW-0378">Hydrolase</keyword>
<keyword evidence="5" id="KW-0143">Chaperone</keyword>
<dbReference type="FunFam" id="3.40.50.300:FF:000005">
    <property type="entry name" value="ATP-dependent Clp protease ATP-binding subunit ClpX"/>
    <property type="match status" value="1"/>
</dbReference>
<evidence type="ECO:0000256" key="3">
    <source>
        <dbReference type="ARBA" id="ARBA00022833"/>
    </source>
</evidence>
<dbReference type="GO" id="GO:0051603">
    <property type="term" value="P:proteolysis involved in protein catabolic process"/>
    <property type="evidence" value="ECO:0007669"/>
    <property type="project" value="TreeGrafter"/>
</dbReference>
<dbReference type="InterPro" id="IPR019489">
    <property type="entry name" value="Clp_ATPase_C"/>
</dbReference>
<evidence type="ECO:0000256" key="2">
    <source>
        <dbReference type="ARBA" id="ARBA00022741"/>
    </source>
</evidence>
<evidence type="ECO:0000256" key="5">
    <source>
        <dbReference type="ARBA" id="ARBA00023186"/>
    </source>
</evidence>
<dbReference type="SUPFAM" id="SSF57716">
    <property type="entry name" value="Glucocorticoid receptor-like (DNA-binding domain)"/>
    <property type="match status" value="1"/>
</dbReference>
<dbReference type="InterPro" id="IPR027417">
    <property type="entry name" value="P-loop_NTPase"/>
</dbReference>
<dbReference type="SMART" id="SM01086">
    <property type="entry name" value="ClpB_D2-small"/>
    <property type="match status" value="1"/>
</dbReference>
<organism evidence="7">
    <name type="scientific">hydrothermal vent metagenome</name>
    <dbReference type="NCBI Taxonomy" id="652676"/>
    <lineage>
        <taxon>unclassified sequences</taxon>
        <taxon>metagenomes</taxon>
        <taxon>ecological metagenomes</taxon>
    </lineage>
</organism>
<dbReference type="GO" id="GO:0008233">
    <property type="term" value="F:peptidase activity"/>
    <property type="evidence" value="ECO:0007669"/>
    <property type="project" value="UniProtKB-KW"/>
</dbReference>
<evidence type="ECO:0000313" key="7">
    <source>
        <dbReference type="EMBL" id="VAW01809.1"/>
    </source>
</evidence>
<keyword evidence="1" id="KW-0479">Metal-binding</keyword>
<dbReference type="Pfam" id="PF10431">
    <property type="entry name" value="ClpB_D2-small"/>
    <property type="match status" value="1"/>
</dbReference>
<dbReference type="InterPro" id="IPR050052">
    <property type="entry name" value="ATP-dep_Clp_protease_ClpX"/>
</dbReference>
<dbReference type="Gene3D" id="3.40.50.300">
    <property type="entry name" value="P-loop containing nucleotide triphosphate hydrolases"/>
    <property type="match status" value="1"/>
</dbReference>
<evidence type="ECO:0000259" key="6">
    <source>
        <dbReference type="PROSITE" id="PS51902"/>
    </source>
</evidence>
<accession>A0A3B0SM82</accession>
<evidence type="ECO:0000256" key="4">
    <source>
        <dbReference type="ARBA" id="ARBA00022840"/>
    </source>
</evidence>
<dbReference type="EMBL" id="UOEG01000232">
    <property type="protein sequence ID" value="VAW01809.1"/>
    <property type="molecule type" value="Genomic_DNA"/>
</dbReference>
<dbReference type="InterPro" id="IPR003593">
    <property type="entry name" value="AAA+_ATPase"/>
</dbReference>
<dbReference type="Gene3D" id="1.10.8.60">
    <property type="match status" value="1"/>
</dbReference>
<keyword evidence="7" id="KW-0645">Protease</keyword>
<dbReference type="InterPro" id="IPR003959">
    <property type="entry name" value="ATPase_AAA_core"/>
</dbReference>
<dbReference type="FunFam" id="1.10.8.60:FF:000002">
    <property type="entry name" value="ATP-dependent Clp protease ATP-binding subunit ClpX"/>
    <property type="match status" value="1"/>
</dbReference>
<protein>
    <submittedName>
        <fullName evidence="7">ATP-dependent Clp protease ATP-binding subunit ClpX</fullName>
    </submittedName>
</protein>
<gene>
    <name evidence="7" type="ORF">MNBD_ALPHA07-240</name>
</gene>
<dbReference type="GO" id="GO:0051082">
    <property type="term" value="F:unfolded protein binding"/>
    <property type="evidence" value="ECO:0007669"/>
    <property type="project" value="InterPro"/>
</dbReference>
<dbReference type="SMART" id="SM00382">
    <property type="entry name" value="AAA"/>
    <property type="match status" value="1"/>
</dbReference>
<dbReference type="SMART" id="SM00994">
    <property type="entry name" value="zf-C4_ClpX"/>
    <property type="match status" value="1"/>
</dbReference>
<reference evidence="7" key="1">
    <citation type="submission" date="2018-06" db="EMBL/GenBank/DDBJ databases">
        <authorList>
            <person name="Zhirakovskaya E."/>
        </authorList>
    </citation>
    <scope>NUCLEOTIDE SEQUENCE</scope>
</reference>
<dbReference type="GO" id="GO:0140662">
    <property type="term" value="F:ATP-dependent protein folding chaperone"/>
    <property type="evidence" value="ECO:0007669"/>
    <property type="project" value="InterPro"/>
</dbReference>